<evidence type="ECO:0000313" key="2">
    <source>
        <dbReference type="Proteomes" id="UP000304953"/>
    </source>
</evidence>
<dbReference type="EMBL" id="SRYA01000008">
    <property type="protein sequence ID" value="TGY97353.1"/>
    <property type="molecule type" value="Genomic_DNA"/>
</dbReference>
<organism evidence="1 2">
    <name type="scientific">Petralouisia muris</name>
    <dbReference type="NCBI Taxonomy" id="3032872"/>
    <lineage>
        <taxon>Bacteria</taxon>
        <taxon>Bacillati</taxon>
        <taxon>Bacillota</taxon>
        <taxon>Clostridia</taxon>
        <taxon>Lachnospirales</taxon>
        <taxon>Lachnospiraceae</taxon>
        <taxon>Petralouisia</taxon>
    </lineage>
</organism>
<evidence type="ECO:0000313" key="1">
    <source>
        <dbReference type="EMBL" id="TGY97353.1"/>
    </source>
</evidence>
<accession>A0AC61RZM9</accession>
<dbReference type="Proteomes" id="UP000304953">
    <property type="component" value="Unassembled WGS sequence"/>
</dbReference>
<comment type="caution">
    <text evidence="1">The sequence shown here is derived from an EMBL/GenBank/DDBJ whole genome shotgun (WGS) entry which is preliminary data.</text>
</comment>
<name>A0AC61RZM9_9FIRM</name>
<sequence>MSSKTKIVVLHLKEVVYTAIFAVLGILLILLLIFMFLPDDKDKATEETMKYTAGVYTSSIQLNDNAIDVEVVVDENHINSITLVNLDEATAAMYPLMQPALDNLTEQIYEKQSLENISYGDDNQYTSMVLLNAIHSALEKAAYIQE</sequence>
<keyword evidence="2" id="KW-1185">Reference proteome</keyword>
<reference evidence="1" key="1">
    <citation type="submission" date="2019-04" db="EMBL/GenBank/DDBJ databases">
        <title>Microbes associate with the intestines of laboratory mice.</title>
        <authorList>
            <person name="Navarre W."/>
            <person name="Wong E."/>
            <person name="Huang K."/>
            <person name="Tropini C."/>
            <person name="Ng K."/>
            <person name="Yu B."/>
        </authorList>
    </citation>
    <scope>NUCLEOTIDE SEQUENCE</scope>
    <source>
        <strain evidence="1">NM01_1-7b</strain>
    </source>
</reference>
<protein>
    <submittedName>
        <fullName evidence="1">Uncharacterized protein</fullName>
    </submittedName>
</protein>
<proteinExistence type="predicted"/>
<gene>
    <name evidence="1" type="ORF">E5329_05440</name>
</gene>